<dbReference type="OrthoDB" id="5431180at2"/>
<proteinExistence type="predicted"/>
<evidence type="ECO:0008006" key="3">
    <source>
        <dbReference type="Google" id="ProtNLM"/>
    </source>
</evidence>
<dbReference type="InterPro" id="IPR029058">
    <property type="entry name" value="AB_hydrolase_fold"/>
</dbReference>
<evidence type="ECO:0000313" key="1">
    <source>
        <dbReference type="EMBL" id="CUS39734.1"/>
    </source>
</evidence>
<dbReference type="SUPFAM" id="SSF53474">
    <property type="entry name" value="alpha/beta-Hydrolases"/>
    <property type="match status" value="1"/>
</dbReference>
<reference evidence="1 2" key="1">
    <citation type="submission" date="2015-10" db="EMBL/GenBank/DDBJ databases">
        <authorList>
            <person name="Gilbert D.G."/>
        </authorList>
    </citation>
    <scope>NUCLEOTIDE SEQUENCE [LARGE SCALE GENOMIC DNA]</scope>
    <source>
        <strain evidence="1">COMA1</strain>
    </source>
</reference>
<gene>
    <name evidence="1" type="ORF">COMA1_90031</name>
</gene>
<sequence length="200" mass="22049">MIHAIPGMGADRRMYPIPWSSLPEFFAHDWMPYANELSLADVARSMCEAMSIEDGDILVGSSLGGMVACEITKIRSIPVLYLIGSAVQKEEINGLLALLHPLAKIAPIEWLRFLAGKIPMDVAQMFAEIEPSFIRAMCSAIFQWDGLGATNTKVFRIHGKHDIVIPVPMQADLLLDGGHLISMTHAEECVTFIMTNQRIG</sequence>
<protein>
    <recommendedName>
        <fullName evidence="3">AB hydrolase-1 domain-containing protein</fullName>
    </recommendedName>
</protein>
<dbReference type="Gene3D" id="3.40.50.1820">
    <property type="entry name" value="alpha/beta hydrolase"/>
    <property type="match status" value="1"/>
</dbReference>
<dbReference type="EMBL" id="CZQA01000015">
    <property type="protein sequence ID" value="CUS39734.1"/>
    <property type="molecule type" value="Genomic_DNA"/>
</dbReference>
<keyword evidence="2" id="KW-1185">Reference proteome</keyword>
<dbReference type="STRING" id="1742972.COMA1_90031"/>
<organism evidence="1 2">
    <name type="scientific">Candidatus Nitrospira nitrosa</name>
    <dbReference type="NCBI Taxonomy" id="1742972"/>
    <lineage>
        <taxon>Bacteria</taxon>
        <taxon>Pseudomonadati</taxon>
        <taxon>Nitrospirota</taxon>
        <taxon>Nitrospiria</taxon>
        <taxon>Nitrospirales</taxon>
        <taxon>Nitrospiraceae</taxon>
        <taxon>Nitrospira</taxon>
    </lineage>
</organism>
<accession>A0A0S4LV65</accession>
<evidence type="ECO:0000313" key="2">
    <source>
        <dbReference type="Proteomes" id="UP000199032"/>
    </source>
</evidence>
<dbReference type="AlphaFoldDB" id="A0A0S4LV65"/>
<name>A0A0S4LV65_9BACT</name>
<dbReference type="Proteomes" id="UP000199032">
    <property type="component" value="Unassembled WGS sequence"/>
</dbReference>